<dbReference type="RefSeq" id="WP_077714472.1">
    <property type="nucleotide sequence ID" value="NZ_CP019698.1"/>
</dbReference>
<evidence type="ECO:0000313" key="1">
    <source>
        <dbReference type="EMBL" id="AQS59400.1"/>
    </source>
</evidence>
<evidence type="ECO:0008006" key="3">
    <source>
        <dbReference type="Google" id="ProtNLM"/>
    </source>
</evidence>
<protein>
    <recommendedName>
        <fullName evidence="3">DUF3795 domain-containing protein</fullName>
    </recommendedName>
</protein>
<dbReference type="Pfam" id="PF12675">
    <property type="entry name" value="DUF3795"/>
    <property type="match status" value="1"/>
</dbReference>
<dbReference type="OrthoDB" id="5419848at2"/>
<dbReference type="KEGG" id="dfg:B0537_10060"/>
<proteinExistence type="predicted"/>
<keyword evidence="2" id="KW-1185">Reference proteome</keyword>
<dbReference type="AlphaFoldDB" id="A0A1S6IXA8"/>
<dbReference type="Proteomes" id="UP000189464">
    <property type="component" value="Chromosome"/>
</dbReference>
<dbReference type="InterPro" id="IPR024227">
    <property type="entry name" value="DUF3795"/>
</dbReference>
<dbReference type="STRING" id="1833852.B0537_10060"/>
<dbReference type="EMBL" id="CP019698">
    <property type="protein sequence ID" value="AQS59400.1"/>
    <property type="molecule type" value="Genomic_DNA"/>
</dbReference>
<evidence type="ECO:0000313" key="2">
    <source>
        <dbReference type="Proteomes" id="UP000189464"/>
    </source>
</evidence>
<organism evidence="1 2">
    <name type="scientific">Desulforamulus ferrireducens</name>
    <dbReference type="NCBI Taxonomy" id="1833852"/>
    <lineage>
        <taxon>Bacteria</taxon>
        <taxon>Bacillati</taxon>
        <taxon>Bacillota</taxon>
        <taxon>Clostridia</taxon>
        <taxon>Eubacteriales</taxon>
        <taxon>Peptococcaceae</taxon>
        <taxon>Desulforamulus</taxon>
    </lineage>
</organism>
<name>A0A1S6IXA8_9FIRM</name>
<sequence length="147" mass="16878">MDYQQIVKEIAPCGLDCQRCAAYSQGEIKELSAQLLSKLGKYERLAKIMSAKQPAFAHYQSFKDILTFFSQASCDGCRSNASACPVDCLAKTCHKEKGVDFCFQCKEFPCTGQNNPMLRKRWLQKNNRMKEIGVVEFYHEQKKLPRY</sequence>
<accession>A0A1S6IXA8</accession>
<reference evidence="1 2" key="1">
    <citation type="journal article" date="2016" name="Int. J. Syst. Evol. Microbiol.">
        <title>Desulfotomaculum ferrireducens sp. nov., a moderately thermophilic sulfate-reducing and dissimilatory Fe(III)-reducing bacterium isolated from compost.</title>
        <authorList>
            <person name="Yang G."/>
            <person name="Guo J."/>
            <person name="Zhuang L."/>
            <person name="Yuan Y."/>
            <person name="Zhou S."/>
        </authorList>
    </citation>
    <scope>NUCLEOTIDE SEQUENCE [LARGE SCALE GENOMIC DNA]</scope>
    <source>
        <strain evidence="1 2">GSS09</strain>
    </source>
</reference>
<gene>
    <name evidence="1" type="ORF">B0537_10060</name>
</gene>